<dbReference type="PANTHER" id="PTHR30188:SF3">
    <property type="entry name" value="ABC TRANSPORTER PERMEASE"/>
    <property type="match status" value="1"/>
</dbReference>
<reference evidence="2 3" key="1">
    <citation type="submission" date="2019-09" db="EMBL/GenBank/DDBJ databases">
        <title>H2 Metabolism Revealed by Metagenomic Analysis in Subglacial Sediment of East Antarctica.</title>
        <authorList>
            <person name="Yang Z."/>
            <person name="Zhang Y."/>
            <person name="Lv Y."/>
            <person name="Yan W."/>
            <person name="Xiao X."/>
            <person name="Sun B."/>
            <person name="Ma H."/>
        </authorList>
    </citation>
    <scope>NUCLEOTIDE SEQUENCE [LARGE SCALE GENOMIC DNA]</scope>
    <source>
        <strain evidence="2">Bin2_2</strain>
    </source>
</reference>
<organism evidence="2 3">
    <name type="scientific">Sulfuriferula multivorans</name>
    <dbReference type="NCBI Taxonomy" id="1559896"/>
    <lineage>
        <taxon>Bacteria</taxon>
        <taxon>Pseudomonadati</taxon>
        <taxon>Pseudomonadota</taxon>
        <taxon>Betaproteobacteria</taxon>
        <taxon>Nitrosomonadales</taxon>
        <taxon>Sulfuricellaceae</taxon>
        <taxon>Sulfuriferula</taxon>
    </lineage>
</organism>
<dbReference type="GO" id="GO:0005548">
    <property type="term" value="F:phospholipid transporter activity"/>
    <property type="evidence" value="ECO:0007669"/>
    <property type="project" value="TreeGrafter"/>
</dbReference>
<keyword evidence="1" id="KW-0472">Membrane</keyword>
<dbReference type="PANTHER" id="PTHR30188">
    <property type="entry name" value="ABC TRANSPORTER PERMEASE PROTEIN-RELATED"/>
    <property type="match status" value="1"/>
</dbReference>
<proteinExistence type="inferred from homology"/>
<feature type="transmembrane region" description="Helical" evidence="1">
    <location>
        <begin position="341"/>
        <end position="360"/>
    </location>
</feature>
<evidence type="ECO:0000313" key="3">
    <source>
        <dbReference type="Proteomes" id="UP000483432"/>
    </source>
</evidence>
<dbReference type="AlphaFoldDB" id="A0A7C9P3J9"/>
<comment type="caution">
    <text evidence="2">The sequence shown here is derived from an EMBL/GenBank/DDBJ whole genome shotgun (WGS) entry which is preliminary data.</text>
</comment>
<keyword evidence="1" id="KW-1003">Cell membrane</keyword>
<feature type="transmembrane region" description="Helical" evidence="1">
    <location>
        <begin position="296"/>
        <end position="320"/>
    </location>
</feature>
<dbReference type="EMBL" id="JAAFGW010000139">
    <property type="protein sequence ID" value="NDP48626.1"/>
    <property type="molecule type" value="Genomic_DNA"/>
</dbReference>
<accession>A0A7C9P3J9</accession>
<keyword evidence="1" id="KW-1133">Transmembrane helix</keyword>
<feature type="transmembrane region" description="Helical" evidence="1">
    <location>
        <begin position="149"/>
        <end position="177"/>
    </location>
</feature>
<sequence length="364" mass="38888">MTEARAYYDEAQGALIVSGDWHAETLVELPVLPVSPVHIIDGAGVTQLDTNGAWMLLAAAGREVSDPLPELRAFQPQHQAILELVARHSATTAMEPGPSHEGVLALAGRGSLAMGKHGLGLMNFIGHLSVELIYLVSRPSQWRWREFGAQLSAVFVGAIPIVVGMLFLLGVVFAYLLGSQAQQYGANIFVVDGLLLAILREISPVIVAVLVAGRTGAAITAQIGTMKVTEEIDAMTTLGLSPIAVLVIPRVLALLLTLPLLVFIGDIAGIVGGMLVTHEQLDISYYVFVDRMADVLRLKTLLVGLFKAPIFAVFIALIACRMGLSVARDARSVGEHTTSTVVQCLVAIIILNAIFTVMFVKLEI</sequence>
<dbReference type="GO" id="GO:0043190">
    <property type="term" value="C:ATP-binding cassette (ABC) transporter complex"/>
    <property type="evidence" value="ECO:0007669"/>
    <property type="project" value="InterPro"/>
</dbReference>
<comment type="subcellular location">
    <subcellularLocation>
        <location evidence="1">Cell inner membrane</location>
        <topology evidence="1">Multi-pass membrane protein</topology>
    </subcellularLocation>
</comment>
<dbReference type="NCBIfam" id="TIGR00056">
    <property type="entry name" value="MlaE family lipid ABC transporter permease subunit"/>
    <property type="match status" value="1"/>
</dbReference>
<feature type="transmembrane region" description="Helical" evidence="1">
    <location>
        <begin position="189"/>
        <end position="212"/>
    </location>
</feature>
<comment type="similarity">
    <text evidence="1">Belongs to the MlaE permease family.</text>
</comment>
<gene>
    <name evidence="2" type="ORF">GZ085_09615</name>
</gene>
<name>A0A7C9P3J9_9PROT</name>
<protein>
    <submittedName>
        <fullName evidence="2">ABC transporter permease</fullName>
    </submittedName>
</protein>
<dbReference type="Proteomes" id="UP000483432">
    <property type="component" value="Unassembled WGS sequence"/>
</dbReference>
<keyword evidence="1" id="KW-0812">Transmembrane</keyword>
<dbReference type="InterPro" id="IPR003453">
    <property type="entry name" value="ABC_MlaE_roteobac"/>
</dbReference>
<dbReference type="InterPro" id="IPR030802">
    <property type="entry name" value="Permease_MalE"/>
</dbReference>
<feature type="transmembrane region" description="Helical" evidence="1">
    <location>
        <begin position="255"/>
        <end position="276"/>
    </location>
</feature>
<dbReference type="Pfam" id="PF02405">
    <property type="entry name" value="MlaE"/>
    <property type="match status" value="1"/>
</dbReference>
<evidence type="ECO:0000313" key="2">
    <source>
        <dbReference type="EMBL" id="NDP48626.1"/>
    </source>
</evidence>
<keyword evidence="1" id="KW-0997">Cell inner membrane</keyword>
<evidence type="ECO:0000256" key="1">
    <source>
        <dbReference type="RuleBase" id="RU362044"/>
    </source>
</evidence>